<keyword evidence="2" id="KW-1185">Reference proteome</keyword>
<organism evidence="1 2">
    <name type="scientific">Microbacterium phage FuzzBuster</name>
    <dbReference type="NCBI Taxonomy" id="2590935"/>
    <lineage>
        <taxon>Viruses</taxon>
        <taxon>Duplodnaviria</taxon>
        <taxon>Heunggongvirae</taxon>
        <taxon>Uroviricota</taxon>
        <taxon>Caudoviricetes</taxon>
        <taxon>Hodgkinviridae</taxon>
        <taxon>Fuzzbustervirus</taxon>
        <taxon>Fuzzbustervirus fuzzbuster</taxon>
    </lineage>
</organism>
<reference evidence="1 2" key="1">
    <citation type="submission" date="2019-06" db="EMBL/GenBank/DDBJ databases">
        <authorList>
            <person name="Austin C.R."/>
            <person name="Baumgardner C.A."/>
            <person name="Baysinger H.J."/>
            <person name="David A.M."/>
            <person name="Folse N.B."/>
            <person name="Gammon C.A."/>
            <person name="Garcia V.M."/>
            <person name="Gobble C.S."/>
            <person name="Herold B.N."/>
            <person name="Huamancondor M.S."/>
            <person name="Matheson G.R."/>
            <person name="Mondragon I."/>
            <person name="Nemes S.A."/>
            <person name="Neri L.M."/>
            <person name="Renaud V.D."/>
            <person name="Rigsbee E.A."/>
            <person name="Rockette B.M."/>
            <person name="Santiago M.R."/>
            <person name="Savage M.D."/>
            <person name="Simpson J.M."/>
            <person name="Slentz J.N."/>
            <person name="Spencer B.G."/>
            <person name="White D.J."/>
            <person name="Yarboro C.B."/>
            <person name="Anderson E.L."/>
            <person name="Wallen J.R."/>
            <person name="Gainey M.D."/>
            <person name="Garlena R.A."/>
            <person name="Russell D.A."/>
            <person name="Pope W.H."/>
            <person name="Jacobs-Sera D."/>
            <person name="Hatfull G.F."/>
        </authorList>
    </citation>
    <scope>NUCLEOTIDE SEQUENCE [LARGE SCALE GENOMIC DNA]</scope>
</reference>
<gene>
    <name evidence="1" type="primary">30</name>
    <name evidence="1" type="ORF">SEA_FUZZBUSTER_30</name>
</gene>
<sequence>MTAPRLERPDLRVMDAHPGEHYPVEVDVEVGSYDEETGIAGDVTHVERQLRCGCTDSLANDWGAPPRAP</sequence>
<dbReference type="Proteomes" id="UP000315280">
    <property type="component" value="Segment"/>
</dbReference>
<proteinExistence type="predicted"/>
<protein>
    <submittedName>
        <fullName evidence="1">Uncharacterized protein</fullName>
    </submittedName>
</protein>
<evidence type="ECO:0000313" key="2">
    <source>
        <dbReference type="Proteomes" id="UP000315280"/>
    </source>
</evidence>
<evidence type="ECO:0000313" key="1">
    <source>
        <dbReference type="EMBL" id="QDP45514.1"/>
    </source>
</evidence>
<dbReference type="EMBL" id="MN062720">
    <property type="protein sequence ID" value="QDP45514.1"/>
    <property type="molecule type" value="Genomic_DNA"/>
</dbReference>
<name>A0A516KV06_9CAUD</name>
<accession>A0A516KV06</accession>